<evidence type="ECO:0000256" key="1">
    <source>
        <dbReference type="SAM" id="Phobius"/>
    </source>
</evidence>
<proteinExistence type="predicted"/>
<evidence type="ECO:0000313" key="3">
    <source>
        <dbReference type="Proteomes" id="UP000076761"/>
    </source>
</evidence>
<feature type="transmembrane region" description="Helical" evidence="1">
    <location>
        <begin position="161"/>
        <end position="181"/>
    </location>
</feature>
<sequence>MSGPSGPSIHCLTRAQSIGIAFSVEAATVALSSIMILFLISLRNFISSRYRGRVTNGPIERPVDLYVLFLFIFGTLEALGGIANVKWAYEGKVYTGNGRDWYGHDNLSHRVAHIRCAVGEATLCSDVVMSRVRGEYFDRPTPSWCWIGEKYTVQRLAGEYIWMWTTLIASVAAYIPLYFLWRGNVTVDGVHWWKFHVHRRAVNTENSGKLSLSMLAWYQFAHPYPKIPTQSVIPTGVTFLCDVIFRIGPVFNVMLYVRTRPELSLFGLGTRISRQVVAPSLSIAELPESATLCKGVIEYFRIRVVFTQPVQAANSMGQILVVLQNITAATGVNSGNIQDICHPYA</sequence>
<dbReference type="OrthoDB" id="100006at2759"/>
<dbReference type="STRING" id="1314782.A0A165QLI6"/>
<evidence type="ECO:0008006" key="4">
    <source>
        <dbReference type="Google" id="ProtNLM"/>
    </source>
</evidence>
<keyword evidence="3" id="KW-1185">Reference proteome</keyword>
<reference evidence="2 3" key="1">
    <citation type="journal article" date="2016" name="Mol. Biol. Evol.">
        <title>Comparative Genomics of Early-Diverging Mushroom-Forming Fungi Provides Insights into the Origins of Lignocellulose Decay Capabilities.</title>
        <authorList>
            <person name="Nagy L.G."/>
            <person name="Riley R."/>
            <person name="Tritt A."/>
            <person name="Adam C."/>
            <person name="Daum C."/>
            <person name="Floudas D."/>
            <person name="Sun H."/>
            <person name="Yadav J.S."/>
            <person name="Pangilinan J."/>
            <person name="Larsson K.H."/>
            <person name="Matsuura K."/>
            <person name="Barry K."/>
            <person name="Labutti K."/>
            <person name="Kuo R."/>
            <person name="Ohm R.A."/>
            <person name="Bhattacharya S.S."/>
            <person name="Shirouzu T."/>
            <person name="Yoshinaga Y."/>
            <person name="Martin F.M."/>
            <person name="Grigoriev I.V."/>
            <person name="Hibbett D.S."/>
        </authorList>
    </citation>
    <scope>NUCLEOTIDE SEQUENCE [LARGE SCALE GENOMIC DNA]</scope>
    <source>
        <strain evidence="2 3">HHB14362 ss-1</strain>
    </source>
</reference>
<dbReference type="Proteomes" id="UP000076761">
    <property type="component" value="Unassembled WGS sequence"/>
</dbReference>
<name>A0A165QLI6_9AGAM</name>
<dbReference type="InParanoid" id="A0A165QLI6"/>
<dbReference type="EMBL" id="KV425594">
    <property type="protein sequence ID" value="KZT22589.1"/>
    <property type="molecule type" value="Genomic_DNA"/>
</dbReference>
<keyword evidence="1" id="KW-0812">Transmembrane</keyword>
<feature type="transmembrane region" description="Helical" evidence="1">
    <location>
        <begin position="20"/>
        <end position="42"/>
    </location>
</feature>
<accession>A0A165QLI6</accession>
<dbReference type="AlphaFoldDB" id="A0A165QLI6"/>
<gene>
    <name evidence="2" type="ORF">NEOLEDRAFT_1149961</name>
</gene>
<protein>
    <recommendedName>
        <fullName evidence="4">Glucose receptor Git3 N-terminal domain-containing protein</fullName>
    </recommendedName>
</protein>
<feature type="transmembrane region" description="Helical" evidence="1">
    <location>
        <begin position="63"/>
        <end position="83"/>
    </location>
</feature>
<evidence type="ECO:0000313" key="2">
    <source>
        <dbReference type="EMBL" id="KZT22589.1"/>
    </source>
</evidence>
<keyword evidence="1" id="KW-1133">Transmembrane helix</keyword>
<organism evidence="2 3">
    <name type="scientific">Neolentinus lepideus HHB14362 ss-1</name>
    <dbReference type="NCBI Taxonomy" id="1314782"/>
    <lineage>
        <taxon>Eukaryota</taxon>
        <taxon>Fungi</taxon>
        <taxon>Dikarya</taxon>
        <taxon>Basidiomycota</taxon>
        <taxon>Agaricomycotina</taxon>
        <taxon>Agaricomycetes</taxon>
        <taxon>Gloeophyllales</taxon>
        <taxon>Gloeophyllaceae</taxon>
        <taxon>Neolentinus</taxon>
    </lineage>
</organism>
<keyword evidence="1" id="KW-0472">Membrane</keyword>